<dbReference type="RefSeq" id="WP_305778759.1">
    <property type="nucleotide sequence ID" value="NZ_BDOQ01000023.1"/>
</dbReference>
<proteinExistence type="predicted"/>
<dbReference type="PANTHER" id="PTHR38340">
    <property type="entry name" value="S-LAYER PROTEIN"/>
    <property type="match status" value="1"/>
</dbReference>
<sequence>MAYVGTSGNDYWTVQRYGQVLTLDGGAGTDTLSFDRLSRSSFTITSNVDGSVSVDSVSGASATYHIHLTNVEFLTFDSGATSVDLRTLGNHAPTVANLIADQTTSTSSAFSFTVPSNTFTDADGNALTYSAKLSTGTALPSWLTFNATTHTFTGTPPATAEGILSVRVIATDTHSASVSVVFTISIAGGNDVINGTSANDILAGLGGNDTLSGGAGNDVLNGGAGNDALDGGAGNDIYVMSAGTEHTQAEIADTGSDVGDEVRFTSTTAHDTLTLYAGDTGIERVVIGTGVAAAAVATGTTALSVDASA</sequence>
<feature type="non-terminal residue" evidence="4">
    <location>
        <position position="309"/>
    </location>
</feature>
<protein>
    <recommendedName>
        <fullName evidence="3">Dystroglycan-type cadherin-like domain-containing protein</fullName>
    </recommendedName>
</protein>
<evidence type="ECO:0000256" key="2">
    <source>
        <dbReference type="ARBA" id="ARBA00022525"/>
    </source>
</evidence>
<evidence type="ECO:0000259" key="3">
    <source>
        <dbReference type="SMART" id="SM00736"/>
    </source>
</evidence>
<dbReference type="PRINTS" id="PR00313">
    <property type="entry name" value="CABNDNGRPT"/>
</dbReference>
<dbReference type="Pfam" id="PF00353">
    <property type="entry name" value="HemolysinCabind"/>
    <property type="match status" value="2"/>
</dbReference>
<reference evidence="4 5" key="1">
    <citation type="journal article" date="2018" name="Environ. Microbiol.">
        <title>Isolation and genomic characterization of Novimethylophilus kurashikiensis gen. nov. sp. nov., a new lanthanide-dependent methylotrophic species of Methylophilaceae.</title>
        <authorList>
            <person name="Lv H."/>
            <person name="Sahin N."/>
            <person name="Tani A."/>
        </authorList>
    </citation>
    <scope>NUCLEOTIDE SEQUENCE [LARGE SCALE GENOMIC DNA]</scope>
    <source>
        <strain evidence="4 5">La2-4</strain>
    </source>
</reference>
<dbReference type="SMART" id="SM00736">
    <property type="entry name" value="CADG"/>
    <property type="match status" value="1"/>
</dbReference>
<feature type="domain" description="Dystroglycan-type cadherin-like" evidence="3">
    <location>
        <begin position="94"/>
        <end position="193"/>
    </location>
</feature>
<dbReference type="GO" id="GO:0005576">
    <property type="term" value="C:extracellular region"/>
    <property type="evidence" value="ECO:0007669"/>
    <property type="project" value="UniProtKB-SubCell"/>
</dbReference>
<dbReference type="InterPro" id="IPR013783">
    <property type="entry name" value="Ig-like_fold"/>
</dbReference>
<name>A0A2R5FCF8_9PROT</name>
<dbReference type="GO" id="GO:0016020">
    <property type="term" value="C:membrane"/>
    <property type="evidence" value="ECO:0007669"/>
    <property type="project" value="InterPro"/>
</dbReference>
<dbReference type="InterPro" id="IPR050557">
    <property type="entry name" value="RTX_toxin/Mannuronan_C5-epim"/>
</dbReference>
<dbReference type="AlphaFoldDB" id="A0A2R5FCF8"/>
<keyword evidence="2" id="KW-0964">Secreted</keyword>
<dbReference type="EMBL" id="BDOQ01000023">
    <property type="protein sequence ID" value="GBG15902.1"/>
    <property type="molecule type" value="Genomic_DNA"/>
</dbReference>
<dbReference type="Pfam" id="PF05345">
    <property type="entry name" value="He_PIG"/>
    <property type="match status" value="1"/>
</dbReference>
<keyword evidence="5" id="KW-1185">Reference proteome</keyword>
<evidence type="ECO:0000256" key="1">
    <source>
        <dbReference type="ARBA" id="ARBA00004613"/>
    </source>
</evidence>
<evidence type="ECO:0000313" key="5">
    <source>
        <dbReference type="Proteomes" id="UP000245081"/>
    </source>
</evidence>
<organism evidence="4 5">
    <name type="scientific">Novimethylophilus kurashikiensis</name>
    <dbReference type="NCBI Taxonomy" id="1825523"/>
    <lineage>
        <taxon>Bacteria</taxon>
        <taxon>Pseudomonadati</taxon>
        <taxon>Pseudomonadota</taxon>
        <taxon>Betaproteobacteria</taxon>
        <taxon>Nitrosomonadales</taxon>
        <taxon>Methylophilaceae</taxon>
        <taxon>Novimethylophilus</taxon>
    </lineage>
</organism>
<dbReference type="PANTHER" id="PTHR38340:SF1">
    <property type="entry name" value="S-LAYER PROTEIN"/>
    <property type="match status" value="1"/>
</dbReference>
<dbReference type="SUPFAM" id="SSF51120">
    <property type="entry name" value="beta-Roll"/>
    <property type="match status" value="1"/>
</dbReference>
<accession>A0A2R5FCF8</accession>
<evidence type="ECO:0000313" key="4">
    <source>
        <dbReference type="EMBL" id="GBG15902.1"/>
    </source>
</evidence>
<dbReference type="InterPro" id="IPR011049">
    <property type="entry name" value="Serralysin-like_metalloprot_C"/>
</dbReference>
<dbReference type="InterPro" id="IPR018511">
    <property type="entry name" value="Hemolysin-typ_Ca-bd_CS"/>
</dbReference>
<dbReference type="GO" id="GO:0005509">
    <property type="term" value="F:calcium ion binding"/>
    <property type="evidence" value="ECO:0007669"/>
    <property type="project" value="InterPro"/>
</dbReference>
<dbReference type="Proteomes" id="UP000245081">
    <property type="component" value="Unassembled WGS sequence"/>
</dbReference>
<dbReference type="Gene3D" id="2.60.40.10">
    <property type="entry name" value="Immunoglobulins"/>
    <property type="match status" value="1"/>
</dbReference>
<dbReference type="InterPro" id="IPR001343">
    <property type="entry name" value="Hemolysn_Ca-bd"/>
</dbReference>
<dbReference type="InterPro" id="IPR006644">
    <property type="entry name" value="Cadg"/>
</dbReference>
<dbReference type="InterPro" id="IPR015919">
    <property type="entry name" value="Cadherin-like_sf"/>
</dbReference>
<comment type="caution">
    <text evidence="4">The sequence shown here is derived from an EMBL/GenBank/DDBJ whole genome shotgun (WGS) entry which is preliminary data.</text>
</comment>
<comment type="subcellular location">
    <subcellularLocation>
        <location evidence="1">Secreted</location>
    </subcellularLocation>
</comment>
<dbReference type="SUPFAM" id="SSF49313">
    <property type="entry name" value="Cadherin-like"/>
    <property type="match status" value="1"/>
</dbReference>
<dbReference type="PROSITE" id="PS00330">
    <property type="entry name" value="HEMOLYSIN_CALCIUM"/>
    <property type="match status" value="3"/>
</dbReference>
<gene>
    <name evidence="4" type="ORF">NMK_3520</name>
</gene>